<dbReference type="InterPro" id="IPR043129">
    <property type="entry name" value="ATPase_NBD"/>
</dbReference>
<dbReference type="RefSeq" id="WP_085028367.1">
    <property type="nucleotide sequence ID" value="NZ_CP020772.1"/>
</dbReference>
<proteinExistence type="inferred from homology"/>
<dbReference type="PANTHER" id="PTHR18964:SF149">
    <property type="entry name" value="BIFUNCTIONAL UDP-N-ACETYLGLUCOSAMINE 2-EPIMERASE_N-ACETYLMANNOSAMINE KINASE"/>
    <property type="match status" value="1"/>
</dbReference>
<gene>
    <name evidence="2" type="ORF">HM131_04470</name>
</gene>
<name>A0A1W5ZS63_9BACI</name>
<dbReference type="AlphaFoldDB" id="A0A1W5ZS63"/>
<dbReference type="SUPFAM" id="SSF53067">
    <property type="entry name" value="Actin-like ATPase domain"/>
    <property type="match status" value="1"/>
</dbReference>
<accession>A0A1W5ZS63</accession>
<evidence type="ECO:0000256" key="1">
    <source>
        <dbReference type="ARBA" id="ARBA00006479"/>
    </source>
</evidence>
<keyword evidence="2" id="KW-0418">Kinase</keyword>
<dbReference type="STRING" id="402384.HM131_04470"/>
<evidence type="ECO:0000313" key="3">
    <source>
        <dbReference type="Proteomes" id="UP000192527"/>
    </source>
</evidence>
<reference evidence="2 3" key="1">
    <citation type="submission" date="2017-04" db="EMBL/GenBank/DDBJ databases">
        <title>The whole genome sequencing and assembly of Halobacillus mangrovi strain.</title>
        <authorList>
            <person name="Lee S.-J."/>
            <person name="Park M.-K."/>
            <person name="Kim J.-Y."/>
            <person name="Lee Y.-J."/>
            <person name="Yi H."/>
            <person name="Bahn Y.-S."/>
            <person name="Kim J.F."/>
            <person name="Lee D.-W."/>
        </authorList>
    </citation>
    <scope>NUCLEOTIDE SEQUENCE [LARGE SCALE GENOMIC DNA]</scope>
    <source>
        <strain evidence="2 3">KTB 131</strain>
    </source>
</reference>
<dbReference type="InterPro" id="IPR000600">
    <property type="entry name" value="ROK"/>
</dbReference>
<dbReference type="Pfam" id="PF00480">
    <property type="entry name" value="ROK"/>
    <property type="match status" value="1"/>
</dbReference>
<evidence type="ECO:0000313" key="2">
    <source>
        <dbReference type="EMBL" id="ARI76134.1"/>
    </source>
</evidence>
<keyword evidence="3" id="KW-1185">Reference proteome</keyword>
<dbReference type="Proteomes" id="UP000192527">
    <property type="component" value="Chromosome"/>
</dbReference>
<dbReference type="KEGG" id="hmn:HM131_04470"/>
<sequence length="297" mass="31453">MGIHIGIDLGGTNVRVAIINKNGTVNELLQEQTEPEKGPVHTINNIIRMIETLAEDEKVEGIGVGAPGPLDPYRGVILNPPNLPGWEEVYLVDALKKYFSTDNIQLNNDANAAALAEAQFGSGKEYNSVFYITVSTGVGGGLVIGGKVFSGAQGYSGEIGNMILNPGGYQYSNLNKGALEGYASGTAIGQRAYQLYEIEGGAEAVFELVSEGDQRAQRIVDEAIEYLAMGIANLTHTINPDVFVIGGGVMKAGDLIWVPLREKVKKYLYPGLVDKVNLQPAALSGDSGVIGASLLAQ</sequence>
<keyword evidence="2" id="KW-0808">Transferase</keyword>
<dbReference type="PANTHER" id="PTHR18964">
    <property type="entry name" value="ROK (REPRESSOR, ORF, KINASE) FAMILY"/>
    <property type="match status" value="1"/>
</dbReference>
<protein>
    <submittedName>
        <fullName evidence="2">Glucose kinase</fullName>
    </submittedName>
</protein>
<dbReference type="GO" id="GO:0016301">
    <property type="term" value="F:kinase activity"/>
    <property type="evidence" value="ECO:0007669"/>
    <property type="project" value="UniProtKB-KW"/>
</dbReference>
<dbReference type="Gene3D" id="3.30.420.40">
    <property type="match status" value="2"/>
</dbReference>
<organism evidence="2 3">
    <name type="scientific">Halobacillus mangrovi</name>
    <dbReference type="NCBI Taxonomy" id="402384"/>
    <lineage>
        <taxon>Bacteria</taxon>
        <taxon>Bacillati</taxon>
        <taxon>Bacillota</taxon>
        <taxon>Bacilli</taxon>
        <taxon>Bacillales</taxon>
        <taxon>Bacillaceae</taxon>
        <taxon>Halobacillus</taxon>
    </lineage>
</organism>
<comment type="similarity">
    <text evidence="1">Belongs to the ROK (NagC/XylR) family.</text>
</comment>
<dbReference type="OrthoDB" id="9795247at2"/>
<dbReference type="EMBL" id="CP020772">
    <property type="protein sequence ID" value="ARI76134.1"/>
    <property type="molecule type" value="Genomic_DNA"/>
</dbReference>